<name>A0ABM7GWQ4_CUTAC</name>
<gene>
    <name evidence="2" type="ORF">CacPP4_02670</name>
</gene>
<dbReference type="PROSITE" id="PS51257">
    <property type="entry name" value="PROKAR_LIPOPROTEIN"/>
    <property type="match status" value="1"/>
</dbReference>
<dbReference type="Proteomes" id="UP000318594">
    <property type="component" value="Chromosome"/>
</dbReference>
<feature type="chain" id="PRO_5045469606" description="DUF5067 domain-containing protein" evidence="1">
    <location>
        <begin position="21"/>
        <end position="212"/>
    </location>
</feature>
<evidence type="ECO:0000313" key="2">
    <source>
        <dbReference type="EMBL" id="BBK83652.1"/>
    </source>
</evidence>
<keyword evidence="1" id="KW-0732">Signal</keyword>
<sequence>MKGRPVFVGCVAVLVLTACGGAGVSAGSHPHTAVASSSVSVVGMSAPPSASVSVMGSEQAAAVESAAGKAIRDKVKEDGGPIPKEVANVSFHPNLDDNVDVTAHVVSIKAGPTGTVLTFWLTSNTIDHAMGPVFPEDFPSLVDTVGGVKYGVNYFSKAGDTSKFVVGSEEPEIDAKSVYVMQASYPPLPKSVTKVKIAIGSAKTSPDIPVTR</sequence>
<dbReference type="EMBL" id="AP019723">
    <property type="protein sequence ID" value="BBK83652.1"/>
    <property type="molecule type" value="Genomic_DNA"/>
</dbReference>
<protein>
    <recommendedName>
        <fullName evidence="4">DUF5067 domain-containing protein</fullName>
    </recommendedName>
</protein>
<keyword evidence="3" id="KW-1185">Reference proteome</keyword>
<evidence type="ECO:0000256" key="1">
    <source>
        <dbReference type="SAM" id="SignalP"/>
    </source>
</evidence>
<organism evidence="2 3">
    <name type="scientific">Cutibacterium acnes subsp. acnes</name>
    <dbReference type="NCBI Taxonomy" id="1734925"/>
    <lineage>
        <taxon>Bacteria</taxon>
        <taxon>Bacillati</taxon>
        <taxon>Actinomycetota</taxon>
        <taxon>Actinomycetes</taxon>
        <taxon>Propionibacteriales</taxon>
        <taxon>Propionibacteriaceae</taxon>
        <taxon>Cutibacterium</taxon>
    </lineage>
</organism>
<accession>A0ABM7GWQ4</accession>
<reference evidence="2 3" key="1">
    <citation type="submission" date="2019-06" db="EMBL/GenBank/DDBJ databases">
        <title>Complete genome sequence of Cutibacterium acnes subsp. acnes NBRC 107605.</title>
        <authorList>
            <person name="Miura T."/>
            <person name="Furukawa M."/>
            <person name="Shimamura M."/>
            <person name="Ohyama Y."/>
            <person name="Yamazoe A."/>
            <person name="Kawasaki H."/>
        </authorList>
    </citation>
    <scope>NUCLEOTIDE SEQUENCE [LARGE SCALE GENOMIC DNA]</scope>
    <source>
        <strain evidence="2 3">NBRC 107605</strain>
    </source>
</reference>
<evidence type="ECO:0000313" key="3">
    <source>
        <dbReference type="Proteomes" id="UP000318594"/>
    </source>
</evidence>
<evidence type="ECO:0008006" key="4">
    <source>
        <dbReference type="Google" id="ProtNLM"/>
    </source>
</evidence>
<feature type="signal peptide" evidence="1">
    <location>
        <begin position="1"/>
        <end position="20"/>
    </location>
</feature>
<proteinExistence type="predicted"/>